<organism evidence="2 3">
    <name type="scientific">Collybia nuda</name>
    <dbReference type="NCBI Taxonomy" id="64659"/>
    <lineage>
        <taxon>Eukaryota</taxon>
        <taxon>Fungi</taxon>
        <taxon>Dikarya</taxon>
        <taxon>Basidiomycota</taxon>
        <taxon>Agaricomycotina</taxon>
        <taxon>Agaricomycetes</taxon>
        <taxon>Agaricomycetidae</taxon>
        <taxon>Agaricales</taxon>
        <taxon>Tricholomatineae</taxon>
        <taxon>Clitocybaceae</taxon>
        <taxon>Collybia</taxon>
    </lineage>
</organism>
<accession>A0A9P5Y0T2</accession>
<protein>
    <submittedName>
        <fullName evidence="2">Uncharacterized protein</fullName>
    </submittedName>
</protein>
<dbReference type="Proteomes" id="UP000807353">
    <property type="component" value="Unassembled WGS sequence"/>
</dbReference>
<feature type="compositionally biased region" description="Polar residues" evidence="1">
    <location>
        <begin position="161"/>
        <end position="178"/>
    </location>
</feature>
<name>A0A9P5Y0T2_9AGAR</name>
<comment type="caution">
    <text evidence="2">The sequence shown here is derived from an EMBL/GenBank/DDBJ whole genome shotgun (WGS) entry which is preliminary data.</text>
</comment>
<dbReference type="OrthoDB" id="3247268at2759"/>
<keyword evidence="3" id="KW-1185">Reference proteome</keyword>
<feature type="region of interest" description="Disordered" evidence="1">
    <location>
        <begin position="1"/>
        <end position="86"/>
    </location>
</feature>
<evidence type="ECO:0000313" key="3">
    <source>
        <dbReference type="Proteomes" id="UP000807353"/>
    </source>
</evidence>
<feature type="region of interest" description="Disordered" evidence="1">
    <location>
        <begin position="126"/>
        <end position="178"/>
    </location>
</feature>
<proteinExistence type="predicted"/>
<sequence>MPEGIDFSLSTLSLNSTDSQNEDWDRSLSMDSETSSLSNSMNLPLQNITATPRNSVVFPADDGATPGRTRANTREGSGNIHAQGKRSLSELLRVHAEKGTETKFSQEEASRVADVLGQWINASSSPYEGEDDFFARPHDDLSIPSKRSPTAPSIEGRPRGQSESANSRPPSSVGYTKS</sequence>
<dbReference type="AlphaFoldDB" id="A0A9P5Y0T2"/>
<feature type="compositionally biased region" description="Low complexity" evidence="1">
    <location>
        <begin position="8"/>
        <end position="19"/>
    </location>
</feature>
<reference evidence="2" key="1">
    <citation type="submission" date="2020-11" db="EMBL/GenBank/DDBJ databases">
        <authorList>
            <consortium name="DOE Joint Genome Institute"/>
            <person name="Ahrendt S."/>
            <person name="Riley R."/>
            <person name="Andreopoulos W."/>
            <person name="Labutti K."/>
            <person name="Pangilinan J."/>
            <person name="Ruiz-Duenas F.J."/>
            <person name="Barrasa J.M."/>
            <person name="Sanchez-Garcia M."/>
            <person name="Camarero S."/>
            <person name="Miyauchi S."/>
            <person name="Serrano A."/>
            <person name="Linde D."/>
            <person name="Babiker R."/>
            <person name="Drula E."/>
            <person name="Ayuso-Fernandez I."/>
            <person name="Pacheco R."/>
            <person name="Padilla G."/>
            <person name="Ferreira P."/>
            <person name="Barriuso J."/>
            <person name="Kellner H."/>
            <person name="Castanera R."/>
            <person name="Alfaro M."/>
            <person name="Ramirez L."/>
            <person name="Pisabarro A.G."/>
            <person name="Kuo A."/>
            <person name="Tritt A."/>
            <person name="Lipzen A."/>
            <person name="He G."/>
            <person name="Yan M."/>
            <person name="Ng V."/>
            <person name="Cullen D."/>
            <person name="Martin F."/>
            <person name="Rosso M.-N."/>
            <person name="Henrissat B."/>
            <person name="Hibbett D."/>
            <person name="Martinez A.T."/>
            <person name="Grigoriev I.V."/>
        </authorList>
    </citation>
    <scope>NUCLEOTIDE SEQUENCE</scope>
    <source>
        <strain evidence="2">CBS 247.69</strain>
    </source>
</reference>
<gene>
    <name evidence="2" type="ORF">BDZ94DRAFT_1172307</name>
</gene>
<evidence type="ECO:0000256" key="1">
    <source>
        <dbReference type="SAM" id="MobiDB-lite"/>
    </source>
</evidence>
<evidence type="ECO:0000313" key="2">
    <source>
        <dbReference type="EMBL" id="KAF9459140.1"/>
    </source>
</evidence>
<dbReference type="EMBL" id="MU150323">
    <property type="protein sequence ID" value="KAF9459140.1"/>
    <property type="molecule type" value="Genomic_DNA"/>
</dbReference>
<feature type="compositionally biased region" description="Polar residues" evidence="1">
    <location>
        <begin position="44"/>
        <end position="54"/>
    </location>
</feature>
<feature type="compositionally biased region" description="Low complexity" evidence="1">
    <location>
        <begin position="29"/>
        <end position="43"/>
    </location>
</feature>